<name>A0A8H9GT68_9DEIO</name>
<feature type="signal peptide" evidence="1">
    <location>
        <begin position="1"/>
        <end position="20"/>
    </location>
</feature>
<proteinExistence type="predicted"/>
<dbReference type="PROSITE" id="PS51257">
    <property type="entry name" value="PROKAR_LIPOPROTEIN"/>
    <property type="match status" value="1"/>
</dbReference>
<gene>
    <name evidence="2" type="ORF">GCM10008956_40500</name>
</gene>
<feature type="chain" id="PRO_5034122063" description="Lipoprotein" evidence="1">
    <location>
        <begin position="21"/>
        <end position="132"/>
    </location>
</feature>
<dbReference type="AlphaFoldDB" id="A0A8H9GT68"/>
<keyword evidence="1" id="KW-0732">Signal</keyword>
<organism evidence="2 3">
    <name type="scientific">Deinococcus arenae</name>
    <dbReference type="NCBI Taxonomy" id="1452751"/>
    <lineage>
        <taxon>Bacteria</taxon>
        <taxon>Thermotogati</taxon>
        <taxon>Deinococcota</taxon>
        <taxon>Deinococci</taxon>
        <taxon>Deinococcales</taxon>
        <taxon>Deinococcaceae</taxon>
        <taxon>Deinococcus</taxon>
    </lineage>
</organism>
<sequence length="132" mass="14130">MKRLVAVVLPLLLAACGAPASTPSTPTPDPAPQLPLRPASSPDFYVIGLSGKCLKDAADQWCWNLVPSSLTPLNTANNYNYLEQRQTLAAVVRAVEKNGWMARAMGYAACLNDRTNTSSGVLATHRGYMLLA</sequence>
<dbReference type="RefSeq" id="WP_189062925.1">
    <property type="nucleotide sequence ID" value="NZ_BMQG01000042.1"/>
</dbReference>
<dbReference type="Proteomes" id="UP000600547">
    <property type="component" value="Unassembled WGS sequence"/>
</dbReference>
<keyword evidence="3" id="KW-1185">Reference proteome</keyword>
<evidence type="ECO:0008006" key="4">
    <source>
        <dbReference type="Google" id="ProtNLM"/>
    </source>
</evidence>
<protein>
    <recommendedName>
        <fullName evidence="4">Lipoprotein</fullName>
    </recommendedName>
</protein>
<accession>A0A8H9GT68</accession>
<evidence type="ECO:0000313" key="3">
    <source>
        <dbReference type="Proteomes" id="UP000600547"/>
    </source>
</evidence>
<comment type="caution">
    <text evidence="2">The sequence shown here is derived from an EMBL/GenBank/DDBJ whole genome shotgun (WGS) entry which is preliminary data.</text>
</comment>
<evidence type="ECO:0000313" key="2">
    <source>
        <dbReference type="EMBL" id="GGM60749.1"/>
    </source>
</evidence>
<reference evidence="3" key="1">
    <citation type="journal article" date="2019" name="Int. J. Syst. Evol. Microbiol.">
        <title>The Global Catalogue of Microorganisms (GCM) 10K type strain sequencing project: providing services to taxonomists for standard genome sequencing and annotation.</title>
        <authorList>
            <consortium name="The Broad Institute Genomics Platform"/>
            <consortium name="The Broad Institute Genome Sequencing Center for Infectious Disease"/>
            <person name="Wu L."/>
            <person name="Ma J."/>
        </authorList>
    </citation>
    <scope>NUCLEOTIDE SEQUENCE [LARGE SCALE GENOMIC DNA]</scope>
    <source>
        <strain evidence="3">JCM 31047</strain>
    </source>
</reference>
<dbReference type="EMBL" id="BMQG01000042">
    <property type="protein sequence ID" value="GGM60749.1"/>
    <property type="molecule type" value="Genomic_DNA"/>
</dbReference>
<evidence type="ECO:0000256" key="1">
    <source>
        <dbReference type="SAM" id="SignalP"/>
    </source>
</evidence>